<dbReference type="Proteomes" id="UP000240500">
    <property type="component" value="Chromosome 1"/>
</dbReference>
<gene>
    <name evidence="3" type="ORF">PRG01_0101000</name>
</gene>
<keyword evidence="1" id="KW-1133">Transmembrane helix</keyword>
<dbReference type="AlphaFoldDB" id="A0A2P9D3C0"/>
<dbReference type="VEuPathDB" id="PlasmoDB:PRCDC_0025100"/>
<feature type="signal peptide" evidence="2">
    <location>
        <begin position="1"/>
        <end position="26"/>
    </location>
</feature>
<proteinExistence type="predicted"/>
<evidence type="ECO:0000256" key="1">
    <source>
        <dbReference type="SAM" id="Phobius"/>
    </source>
</evidence>
<dbReference type="VEuPathDB" id="PlasmoDB:PRG01_0101000"/>
<protein>
    <submittedName>
        <fullName evidence="3">Rifin PIR protein, putative</fullName>
    </submittedName>
</protein>
<keyword evidence="1" id="KW-0812">Transmembrane</keyword>
<keyword evidence="1" id="KW-0472">Membrane</keyword>
<evidence type="ECO:0000313" key="4">
    <source>
        <dbReference type="Proteomes" id="UP000240500"/>
    </source>
</evidence>
<dbReference type="NCBIfam" id="TIGR01477">
    <property type="entry name" value="RIFIN"/>
    <property type="match status" value="1"/>
</dbReference>
<accession>A0A2P9D3C0</accession>
<organism evidence="3 4">
    <name type="scientific">Plasmodium reichenowi</name>
    <dbReference type="NCBI Taxonomy" id="5854"/>
    <lineage>
        <taxon>Eukaryota</taxon>
        <taxon>Sar</taxon>
        <taxon>Alveolata</taxon>
        <taxon>Apicomplexa</taxon>
        <taxon>Aconoidasida</taxon>
        <taxon>Haemosporida</taxon>
        <taxon>Plasmodiidae</taxon>
        <taxon>Plasmodium</taxon>
        <taxon>Plasmodium (Laverania)</taxon>
    </lineage>
</organism>
<evidence type="ECO:0000313" key="3">
    <source>
        <dbReference type="EMBL" id="SOV74860.1"/>
    </source>
</evidence>
<dbReference type="InterPro" id="IPR006373">
    <property type="entry name" value="VSA_Rifin"/>
</dbReference>
<feature type="transmembrane region" description="Helical" evidence="1">
    <location>
        <begin position="307"/>
        <end position="329"/>
    </location>
</feature>
<reference evidence="3 4" key="1">
    <citation type="submission" date="2016-09" db="EMBL/GenBank/DDBJ databases">
        <authorList>
            <consortium name="Pathogen Informatics"/>
        </authorList>
    </citation>
    <scope>NUCLEOTIDE SEQUENCE [LARGE SCALE GENOMIC DNA]</scope>
</reference>
<feature type="chain" id="PRO_5015121824" evidence="2">
    <location>
        <begin position="27"/>
        <end position="349"/>
    </location>
</feature>
<name>A0A2P9D3C0_PLARE</name>
<evidence type="ECO:0000256" key="2">
    <source>
        <dbReference type="SAM" id="SignalP"/>
    </source>
</evidence>
<sequence>MKLHYTKILLFFFPLNILLTLHQVHSKNNPSITTNHTATYTSRILSEGDIQSSIYDKDAEIKSVKEKFDRQTSQRLREYDERLQDKREKRKEERDKNIQEIILKDKMDKSLAEKIEKGCLWCGCGLGGVAASVGIFGTVAVKELAKTAMTAAIATSEKAGAAAAKAAGEAAGKNVVIAELQKMGISSLDNQPLISYFATKDYTNASLILNTMNKQYNPTSCISFSSGTRSGPVDLEPFCTWVGQNSVASLKSSGKYVSERKFIQTTVETIVTDAKKAAGEATEKAIEEAVKRSTLAVEAKYASCQTAIIASVVALLIIVMVMIIIYLVLRYRRKKKMNIKAQYTKLLKE</sequence>
<keyword evidence="2" id="KW-0732">Signal</keyword>
<dbReference type="Pfam" id="PF02009">
    <property type="entry name" value="RIFIN"/>
    <property type="match status" value="1"/>
</dbReference>
<dbReference type="EMBL" id="LT969564">
    <property type="protein sequence ID" value="SOV74860.1"/>
    <property type="molecule type" value="Genomic_DNA"/>
</dbReference>